<protein>
    <submittedName>
        <fullName evidence="2">Alpha/beta hydrolase</fullName>
    </submittedName>
</protein>
<dbReference type="Proteomes" id="UP000236379">
    <property type="component" value="Unassembled WGS sequence"/>
</dbReference>
<keyword evidence="2" id="KW-0378">Hydrolase</keyword>
<evidence type="ECO:0000313" key="3">
    <source>
        <dbReference type="Proteomes" id="UP000236379"/>
    </source>
</evidence>
<dbReference type="OrthoDB" id="9797695at2"/>
<evidence type="ECO:0000313" key="2">
    <source>
        <dbReference type="EMBL" id="PNY79990.1"/>
    </source>
</evidence>
<reference evidence="2 3" key="1">
    <citation type="submission" date="2018-01" db="EMBL/GenBank/DDBJ databases">
        <title>Deinococcus koreensis sp. nov., a radiation-resistant bacterium isolated from river water.</title>
        <authorList>
            <person name="Choi A."/>
        </authorList>
    </citation>
    <scope>NUCLEOTIDE SEQUENCE [LARGE SCALE GENOMIC DNA]</scope>
    <source>
        <strain evidence="2 3">SJW1-2</strain>
    </source>
</reference>
<organism evidence="2 3">
    <name type="scientific">Deinococcus koreensis</name>
    <dbReference type="NCBI Taxonomy" id="2054903"/>
    <lineage>
        <taxon>Bacteria</taxon>
        <taxon>Thermotogati</taxon>
        <taxon>Deinococcota</taxon>
        <taxon>Deinococci</taxon>
        <taxon>Deinococcales</taxon>
        <taxon>Deinococcaceae</taxon>
        <taxon>Deinococcus</taxon>
    </lineage>
</organism>
<evidence type="ECO:0000259" key="1">
    <source>
        <dbReference type="Pfam" id="PF12697"/>
    </source>
</evidence>
<dbReference type="Pfam" id="PF12697">
    <property type="entry name" value="Abhydrolase_6"/>
    <property type="match status" value="1"/>
</dbReference>
<name>A0A2K3UU02_9DEIO</name>
<accession>A0A2K3UU02</accession>
<dbReference type="InterPro" id="IPR050266">
    <property type="entry name" value="AB_hydrolase_sf"/>
</dbReference>
<dbReference type="InterPro" id="IPR029058">
    <property type="entry name" value="AB_hydrolase_fold"/>
</dbReference>
<dbReference type="Gene3D" id="3.40.50.1820">
    <property type="entry name" value="alpha/beta hydrolase"/>
    <property type="match status" value="1"/>
</dbReference>
<feature type="domain" description="AB hydrolase-1" evidence="1">
    <location>
        <begin position="24"/>
        <end position="231"/>
    </location>
</feature>
<dbReference type="AlphaFoldDB" id="A0A2K3UU02"/>
<gene>
    <name evidence="2" type="ORF">CVO96_00240</name>
</gene>
<dbReference type="SUPFAM" id="SSF53474">
    <property type="entry name" value="alpha/beta-Hydrolases"/>
    <property type="match status" value="1"/>
</dbReference>
<dbReference type="PRINTS" id="PR00111">
    <property type="entry name" value="ABHYDROLASE"/>
</dbReference>
<dbReference type="InterPro" id="IPR000073">
    <property type="entry name" value="AB_hydrolase_1"/>
</dbReference>
<dbReference type="GO" id="GO:0016020">
    <property type="term" value="C:membrane"/>
    <property type="evidence" value="ECO:0007669"/>
    <property type="project" value="TreeGrafter"/>
</dbReference>
<dbReference type="GO" id="GO:0016787">
    <property type="term" value="F:hydrolase activity"/>
    <property type="evidence" value="ECO:0007669"/>
    <property type="project" value="UniProtKB-KW"/>
</dbReference>
<dbReference type="PANTHER" id="PTHR43798:SF33">
    <property type="entry name" value="HYDROLASE, PUTATIVE (AFU_ORTHOLOGUE AFUA_2G14860)-RELATED"/>
    <property type="match status" value="1"/>
</dbReference>
<dbReference type="EMBL" id="PPPD01000001">
    <property type="protein sequence ID" value="PNY79990.1"/>
    <property type="molecule type" value="Genomic_DNA"/>
</dbReference>
<keyword evidence="3" id="KW-1185">Reference proteome</keyword>
<proteinExistence type="predicted"/>
<sequence>MVRTVFQYAGARLHVRVTGRGRPIVLIHGLSGSSRWWRRNLSALTREHQVFVLDLTGYGSARRQRALGVRASARIVAEWLRQSALTEVTLIGHSMGGHIAIHVAALAPQRVDTLILAGASGLLKVPLYRSVLNLPRALVSGRKRFLPQVFGDALRAGPLNLLRSGRDLLKDSVQDILPEIQARTLIIWGERDALVPLPVGQMLAGAIRGARLEVIPRAGHIVMVDDAERFNTLVLDFIGEAARSGAEHPTSQPTGTG</sequence>
<dbReference type="PANTHER" id="PTHR43798">
    <property type="entry name" value="MONOACYLGLYCEROL LIPASE"/>
    <property type="match status" value="1"/>
</dbReference>
<comment type="caution">
    <text evidence="2">The sequence shown here is derived from an EMBL/GenBank/DDBJ whole genome shotgun (WGS) entry which is preliminary data.</text>
</comment>